<sequence>MPPKIKPTMRQFPLASVGRDRGGKGPWRVKSKPESAVKFAGSVPESNSFAPLQCSEADTPSGIADGSEKTDVIESAEPDLGPSLGGVEDDMRTLTHSDLERESRGESPLKNDVAGQTGSSRVQQRA</sequence>
<dbReference type="AlphaFoldDB" id="A0AAD3S2Y2"/>
<organism evidence="2 3">
    <name type="scientific">Nepenthes gracilis</name>
    <name type="common">Slender pitcher plant</name>
    <dbReference type="NCBI Taxonomy" id="150966"/>
    <lineage>
        <taxon>Eukaryota</taxon>
        <taxon>Viridiplantae</taxon>
        <taxon>Streptophyta</taxon>
        <taxon>Embryophyta</taxon>
        <taxon>Tracheophyta</taxon>
        <taxon>Spermatophyta</taxon>
        <taxon>Magnoliopsida</taxon>
        <taxon>eudicotyledons</taxon>
        <taxon>Gunneridae</taxon>
        <taxon>Pentapetalae</taxon>
        <taxon>Caryophyllales</taxon>
        <taxon>Nepenthaceae</taxon>
        <taxon>Nepenthes</taxon>
    </lineage>
</organism>
<accession>A0AAD3S2Y2</accession>
<gene>
    <name evidence="2" type="ORF">Nepgr_005296</name>
</gene>
<evidence type="ECO:0000256" key="1">
    <source>
        <dbReference type="SAM" id="MobiDB-lite"/>
    </source>
</evidence>
<dbReference type="Proteomes" id="UP001279734">
    <property type="component" value="Unassembled WGS sequence"/>
</dbReference>
<feature type="compositionally biased region" description="Basic and acidic residues" evidence="1">
    <location>
        <begin position="89"/>
        <end position="109"/>
    </location>
</feature>
<protein>
    <submittedName>
        <fullName evidence="2">Uncharacterized protein</fullName>
    </submittedName>
</protein>
<keyword evidence="3" id="KW-1185">Reference proteome</keyword>
<proteinExistence type="predicted"/>
<dbReference type="EMBL" id="BSYO01000004">
    <property type="protein sequence ID" value="GMH03457.1"/>
    <property type="molecule type" value="Genomic_DNA"/>
</dbReference>
<comment type="caution">
    <text evidence="2">The sequence shown here is derived from an EMBL/GenBank/DDBJ whole genome shotgun (WGS) entry which is preliminary data.</text>
</comment>
<evidence type="ECO:0000313" key="3">
    <source>
        <dbReference type="Proteomes" id="UP001279734"/>
    </source>
</evidence>
<feature type="compositionally biased region" description="Polar residues" evidence="1">
    <location>
        <begin position="114"/>
        <end position="126"/>
    </location>
</feature>
<reference evidence="2" key="1">
    <citation type="submission" date="2023-05" db="EMBL/GenBank/DDBJ databases">
        <title>Nepenthes gracilis genome sequencing.</title>
        <authorList>
            <person name="Fukushima K."/>
        </authorList>
    </citation>
    <scope>NUCLEOTIDE SEQUENCE</scope>
    <source>
        <strain evidence="2">SING2019-196</strain>
    </source>
</reference>
<evidence type="ECO:0000313" key="2">
    <source>
        <dbReference type="EMBL" id="GMH03457.1"/>
    </source>
</evidence>
<feature type="region of interest" description="Disordered" evidence="1">
    <location>
        <begin position="1"/>
        <end position="126"/>
    </location>
</feature>
<name>A0AAD3S2Y2_NEPGR</name>